<gene>
    <name evidence="2" type="ORF">C5748_08040</name>
</gene>
<evidence type="ECO:0000313" key="2">
    <source>
        <dbReference type="EMBL" id="PRD43811.1"/>
    </source>
</evidence>
<name>A0A2S9ITH8_9HYPH</name>
<feature type="compositionally biased region" description="Low complexity" evidence="1">
    <location>
        <begin position="27"/>
        <end position="38"/>
    </location>
</feature>
<organism evidence="2 3">
    <name type="scientific">Phyllobacterium phragmitis</name>
    <dbReference type="NCBI Taxonomy" id="2670329"/>
    <lineage>
        <taxon>Bacteria</taxon>
        <taxon>Pseudomonadati</taxon>
        <taxon>Pseudomonadota</taxon>
        <taxon>Alphaproteobacteria</taxon>
        <taxon>Hyphomicrobiales</taxon>
        <taxon>Phyllobacteriaceae</taxon>
        <taxon>Phyllobacterium</taxon>
    </lineage>
</organism>
<evidence type="ECO:0000313" key="3">
    <source>
        <dbReference type="Proteomes" id="UP000239434"/>
    </source>
</evidence>
<dbReference type="EMBL" id="PVBR01000005">
    <property type="protein sequence ID" value="PRD43811.1"/>
    <property type="molecule type" value="Genomic_DNA"/>
</dbReference>
<feature type="region of interest" description="Disordered" evidence="1">
    <location>
        <begin position="1"/>
        <end position="47"/>
    </location>
</feature>
<protein>
    <submittedName>
        <fullName evidence="2">Uncharacterized protein</fullName>
    </submittedName>
</protein>
<accession>A0A2S9ITH8</accession>
<comment type="caution">
    <text evidence="2">The sequence shown here is derived from an EMBL/GenBank/DDBJ whole genome shotgun (WGS) entry which is preliminary data.</text>
</comment>
<sequence>MSNTDDIKKTNKNILKGITKGRDTKMKSSGKSTGKTPSAKAATQGSARWTKQQINAAKGIMYGLRAGDQIIDLTVPEGSALAKANKVYTGSVDLLETLILIAEVVSNDIAFREQEMQQASQQVGKSDDIKGSMDQNTFMLVETNRTLNQLASLQNYSLSSANAQMRNDLIRRQDTTKMLTYKAVNPFY</sequence>
<dbReference type="Proteomes" id="UP000239434">
    <property type="component" value="Unassembled WGS sequence"/>
</dbReference>
<evidence type="ECO:0000256" key="1">
    <source>
        <dbReference type="SAM" id="MobiDB-lite"/>
    </source>
</evidence>
<proteinExistence type="predicted"/>
<reference evidence="2 3" key="1">
    <citation type="submission" date="2018-02" db="EMBL/GenBank/DDBJ databases">
        <title>The draft genome of Phyllobacterium sp. 1N-3.</title>
        <authorList>
            <person name="Liu L."/>
            <person name="Li L."/>
            <person name="Zhang X."/>
            <person name="Wang T."/>
            <person name="Liang L."/>
        </authorList>
    </citation>
    <scope>NUCLEOTIDE SEQUENCE [LARGE SCALE GENOMIC DNA]</scope>
    <source>
        <strain evidence="2 3">1N-3</strain>
    </source>
</reference>
<dbReference type="AlphaFoldDB" id="A0A2S9ITH8"/>
<keyword evidence="3" id="KW-1185">Reference proteome</keyword>